<feature type="compositionally biased region" description="Basic and acidic residues" evidence="1">
    <location>
        <begin position="146"/>
        <end position="156"/>
    </location>
</feature>
<feature type="transmembrane region" description="Helical" evidence="2">
    <location>
        <begin position="109"/>
        <end position="130"/>
    </location>
</feature>
<protein>
    <submittedName>
        <fullName evidence="3">Uncharacterized protein</fullName>
    </submittedName>
</protein>
<gene>
    <name evidence="3" type="ORF">CCMP2556_LOCUS4063</name>
</gene>
<feature type="compositionally biased region" description="Polar residues" evidence="1">
    <location>
        <begin position="83"/>
        <end position="92"/>
    </location>
</feature>
<keyword evidence="2" id="KW-0472">Membrane</keyword>
<proteinExistence type="predicted"/>
<feature type="region of interest" description="Disordered" evidence="1">
    <location>
        <begin position="141"/>
        <end position="179"/>
    </location>
</feature>
<feature type="region of interest" description="Disordered" evidence="1">
    <location>
        <begin position="14"/>
        <end position="105"/>
    </location>
</feature>
<comment type="caution">
    <text evidence="3">The sequence shown here is derived from an EMBL/GenBank/DDBJ whole genome shotgun (WGS) entry which is preliminary data.</text>
</comment>
<organism evidence="3 4">
    <name type="scientific">Durusdinium trenchii</name>
    <dbReference type="NCBI Taxonomy" id="1381693"/>
    <lineage>
        <taxon>Eukaryota</taxon>
        <taxon>Sar</taxon>
        <taxon>Alveolata</taxon>
        <taxon>Dinophyceae</taxon>
        <taxon>Suessiales</taxon>
        <taxon>Symbiodiniaceae</taxon>
        <taxon>Durusdinium</taxon>
    </lineage>
</organism>
<keyword evidence="4" id="KW-1185">Reference proteome</keyword>
<accession>A0ABP0I019</accession>
<name>A0ABP0I019_9DINO</name>
<feature type="compositionally biased region" description="Low complexity" evidence="1">
    <location>
        <begin position="50"/>
        <end position="61"/>
    </location>
</feature>
<feature type="compositionally biased region" description="Pro residues" evidence="1">
    <location>
        <begin position="62"/>
        <end position="71"/>
    </location>
</feature>
<evidence type="ECO:0000256" key="2">
    <source>
        <dbReference type="SAM" id="Phobius"/>
    </source>
</evidence>
<keyword evidence="2" id="KW-1133">Transmembrane helix</keyword>
<sequence>MPGLGDLVARDFFTGISPGIRPSRTSFEEAPALPASAVGQIGPAPPPVPDARAAAAARPDVQTPPEPPPPEANEDILAGPEAVSSQASTQTIPGGPRRPSGTGGGVDHFGSVNTFFMAFSAILIALGLGYDHCMDAWSKYSGGAAPKDRAPRDRRGSARSQGREIGSAGDEGSEDASGS</sequence>
<evidence type="ECO:0000313" key="4">
    <source>
        <dbReference type="Proteomes" id="UP001642484"/>
    </source>
</evidence>
<dbReference type="EMBL" id="CAXAMN010001647">
    <property type="protein sequence ID" value="CAK8995543.1"/>
    <property type="molecule type" value="Genomic_DNA"/>
</dbReference>
<keyword evidence="2" id="KW-0812">Transmembrane</keyword>
<dbReference type="Proteomes" id="UP001642484">
    <property type="component" value="Unassembled WGS sequence"/>
</dbReference>
<reference evidence="3 4" key="1">
    <citation type="submission" date="2024-02" db="EMBL/GenBank/DDBJ databases">
        <authorList>
            <person name="Chen Y."/>
            <person name="Shah S."/>
            <person name="Dougan E. K."/>
            <person name="Thang M."/>
            <person name="Chan C."/>
        </authorList>
    </citation>
    <scope>NUCLEOTIDE SEQUENCE [LARGE SCALE GENOMIC DNA]</scope>
</reference>
<evidence type="ECO:0000256" key="1">
    <source>
        <dbReference type="SAM" id="MobiDB-lite"/>
    </source>
</evidence>
<evidence type="ECO:0000313" key="3">
    <source>
        <dbReference type="EMBL" id="CAK8995543.1"/>
    </source>
</evidence>